<dbReference type="AlphaFoldDB" id="A0A2A6E0L0"/>
<organism evidence="1 2">
    <name type="scientific">Candidatus Reconcilbacillus cellulovorans</name>
    <dbReference type="NCBI Taxonomy" id="1906605"/>
    <lineage>
        <taxon>Bacteria</taxon>
        <taxon>Bacillati</taxon>
        <taxon>Bacillota</taxon>
        <taxon>Bacilli</taxon>
        <taxon>Bacillales</taxon>
        <taxon>Paenibacillaceae</taxon>
        <taxon>Candidatus Reconcilbacillus</taxon>
    </lineage>
</organism>
<evidence type="ECO:0000313" key="2">
    <source>
        <dbReference type="Proteomes" id="UP000243688"/>
    </source>
</evidence>
<reference evidence="1 2" key="1">
    <citation type="submission" date="2016-12" db="EMBL/GenBank/DDBJ databases">
        <title>Candidatus Reconcilibacillus cellulovorans genome.</title>
        <authorList>
            <person name="Kolinko S."/>
            <person name="Wu Y.-W."/>
            <person name="Tachea F."/>
            <person name="Denzel E."/>
            <person name="Hiras J."/>
            <person name="Baecker N."/>
            <person name="Chan L.J."/>
            <person name="Eichorst S.A."/>
            <person name="Frey D."/>
            <person name="Adams P.D."/>
            <person name="Pray T."/>
            <person name="Tanjore D."/>
            <person name="Petzold C.J."/>
            <person name="Gladden J.M."/>
            <person name="Simmons B.A."/>
            <person name="Singer S.W."/>
        </authorList>
    </citation>
    <scope>NUCLEOTIDE SEQUENCE [LARGE SCALE GENOMIC DNA]</scope>
    <source>
        <strain evidence="1">JTherm</strain>
    </source>
</reference>
<comment type="caution">
    <text evidence="1">The sequence shown here is derived from an EMBL/GenBank/DDBJ whole genome shotgun (WGS) entry which is preliminary data.</text>
</comment>
<accession>A0A2A6E0L0</accession>
<name>A0A2A6E0L0_9BACL</name>
<evidence type="ECO:0000313" key="1">
    <source>
        <dbReference type="EMBL" id="PDO10670.1"/>
    </source>
</evidence>
<sequence length="65" mass="6896">MKKENLLELYAADPAGDIPEGELRGLVRENPAGAGTPTVTIPITIALVTLYICPTNACTVDCPRQ</sequence>
<dbReference type="Proteomes" id="UP000243688">
    <property type="component" value="Unassembled WGS sequence"/>
</dbReference>
<dbReference type="EMBL" id="MOXJ01000011">
    <property type="protein sequence ID" value="PDO10670.1"/>
    <property type="molecule type" value="Genomic_DNA"/>
</dbReference>
<gene>
    <name evidence="1" type="ORF">BLM47_06145</name>
</gene>
<protein>
    <submittedName>
        <fullName evidence="1">Uncharacterized protein</fullName>
    </submittedName>
</protein>
<dbReference type="NCBIfam" id="NF038161">
    <property type="entry name" value="lant_II_LchA2"/>
    <property type="match status" value="1"/>
</dbReference>
<proteinExistence type="predicted"/>